<dbReference type="EMBL" id="CM029045">
    <property type="protein sequence ID" value="KAG2598358.1"/>
    <property type="molecule type" value="Genomic_DNA"/>
</dbReference>
<reference evidence="1 2" key="1">
    <citation type="submission" date="2020-05" db="EMBL/GenBank/DDBJ databases">
        <title>WGS assembly of Panicum virgatum.</title>
        <authorList>
            <person name="Lovell J.T."/>
            <person name="Jenkins J."/>
            <person name="Shu S."/>
            <person name="Juenger T.E."/>
            <person name="Schmutz J."/>
        </authorList>
    </citation>
    <scope>NUCLEOTIDE SEQUENCE [LARGE SCALE GENOMIC DNA]</scope>
    <source>
        <strain evidence="2">cv. AP13</strain>
    </source>
</reference>
<organism evidence="1 2">
    <name type="scientific">Panicum virgatum</name>
    <name type="common">Blackwell switchgrass</name>
    <dbReference type="NCBI Taxonomy" id="38727"/>
    <lineage>
        <taxon>Eukaryota</taxon>
        <taxon>Viridiplantae</taxon>
        <taxon>Streptophyta</taxon>
        <taxon>Embryophyta</taxon>
        <taxon>Tracheophyta</taxon>
        <taxon>Spermatophyta</taxon>
        <taxon>Magnoliopsida</taxon>
        <taxon>Liliopsida</taxon>
        <taxon>Poales</taxon>
        <taxon>Poaceae</taxon>
        <taxon>PACMAD clade</taxon>
        <taxon>Panicoideae</taxon>
        <taxon>Panicodae</taxon>
        <taxon>Paniceae</taxon>
        <taxon>Panicinae</taxon>
        <taxon>Panicum</taxon>
        <taxon>Panicum sect. Hiantes</taxon>
    </lineage>
</organism>
<evidence type="ECO:0000313" key="1">
    <source>
        <dbReference type="EMBL" id="KAG2598358.1"/>
    </source>
</evidence>
<comment type="caution">
    <text evidence="1">The sequence shown here is derived from an EMBL/GenBank/DDBJ whole genome shotgun (WGS) entry which is preliminary data.</text>
</comment>
<name>A0A8T0SMV3_PANVG</name>
<proteinExistence type="predicted"/>
<keyword evidence="2" id="KW-1185">Reference proteome</keyword>
<protein>
    <submittedName>
        <fullName evidence="1">Uncharacterized protein</fullName>
    </submittedName>
</protein>
<evidence type="ECO:0000313" key="2">
    <source>
        <dbReference type="Proteomes" id="UP000823388"/>
    </source>
</evidence>
<dbReference type="Proteomes" id="UP000823388">
    <property type="component" value="Chromosome 5K"/>
</dbReference>
<gene>
    <name evidence="1" type="ORF">PVAP13_5KG364814</name>
</gene>
<accession>A0A8T0SMV3</accession>
<sequence length="145" mass="15959">MNRGAIAFSSSLDSFLGLCSAPGQLPTPGPLPMVDGECEEDERMRAAAGLVQTWMRQMKTTRARLPPSRHRRDLSGSSSCLCSPCVHPGPCQAPTRSPTPSSLSTMADELEFAEDEGYRLGVVQTWTMQIRRRRCRCDLLVDGFL</sequence>
<dbReference type="AlphaFoldDB" id="A0A8T0SMV3"/>